<sequence length="179" mass="20793">MKIAQQLKEQNIAEYLIYMWQVEDLLRAGGCDIDRLRQTIILRYPEEERPALEEWYDNLLRMMRAEGVTEKGHLQINRNVVQNLTELHASLLASTKYPFYNAAYFKALPFIVELRQKNGGQEESEVEICLEALYGVLLLRLQKKEIGEGTAKAVEVIGHFISLLANYYEKEKRGELDLD</sequence>
<dbReference type="RefSeq" id="WP_106039969.1">
    <property type="nucleotide sequence ID" value="NZ_CALHZC010000068.1"/>
</dbReference>
<gene>
    <name evidence="1" type="ORF">C4H11_00165</name>
</gene>
<dbReference type="EMBL" id="CP027231">
    <property type="protein sequence ID" value="AVM51583.1"/>
    <property type="molecule type" value="Genomic_DNA"/>
</dbReference>
<evidence type="ECO:0000313" key="1">
    <source>
        <dbReference type="EMBL" id="AVM51583.1"/>
    </source>
</evidence>
<proteinExistence type="predicted"/>
<evidence type="ECO:0000313" key="2">
    <source>
        <dbReference type="Proteomes" id="UP000238304"/>
    </source>
</evidence>
<protein>
    <submittedName>
        <fullName evidence="1">DUF4924 domain-containing protein</fullName>
    </submittedName>
</protein>
<accession>A0ABN5IHV0</accession>
<name>A0ABN5IHV0_9BACE</name>
<keyword evidence="2" id="KW-1185">Reference proteome</keyword>
<dbReference type="Pfam" id="PF16271">
    <property type="entry name" value="DUF4924"/>
    <property type="match status" value="1"/>
</dbReference>
<dbReference type="InterPro" id="IPR032574">
    <property type="entry name" value="DUF4924"/>
</dbReference>
<dbReference type="Proteomes" id="UP000238304">
    <property type="component" value="Chromosome"/>
</dbReference>
<organism evidence="1 2">
    <name type="scientific">Bacteroides zoogleoformans</name>
    <dbReference type="NCBI Taxonomy" id="28119"/>
    <lineage>
        <taxon>Bacteria</taxon>
        <taxon>Pseudomonadati</taxon>
        <taxon>Bacteroidota</taxon>
        <taxon>Bacteroidia</taxon>
        <taxon>Bacteroidales</taxon>
        <taxon>Bacteroidaceae</taxon>
        <taxon>Bacteroides</taxon>
    </lineage>
</organism>
<reference evidence="1 2" key="1">
    <citation type="submission" date="2018-02" db="EMBL/GenBank/DDBJ databases">
        <authorList>
            <person name="Holder M.E."/>
            <person name="Ajami N.J."/>
            <person name="Petrosino J.F."/>
        </authorList>
    </citation>
    <scope>NUCLEOTIDE SEQUENCE [LARGE SCALE GENOMIC DNA]</scope>
    <source>
        <strain evidence="1 2">ATCC 33285</strain>
    </source>
</reference>